<evidence type="ECO:0000259" key="9">
    <source>
        <dbReference type="Pfam" id="PF15311"/>
    </source>
</evidence>
<accession>A0AAV6VGM6</accession>
<feature type="region of interest" description="Disordered" evidence="8">
    <location>
        <begin position="538"/>
        <end position="585"/>
    </location>
</feature>
<evidence type="ECO:0000256" key="1">
    <source>
        <dbReference type="ARBA" id="ARBA00004114"/>
    </source>
</evidence>
<feature type="compositionally biased region" description="Low complexity" evidence="8">
    <location>
        <begin position="252"/>
        <end position="262"/>
    </location>
</feature>
<dbReference type="AlphaFoldDB" id="A0AAV6VGM6"/>
<feature type="compositionally biased region" description="Polar residues" evidence="8">
    <location>
        <begin position="134"/>
        <end position="156"/>
    </location>
</feature>
<evidence type="ECO:0000256" key="7">
    <source>
        <dbReference type="ARBA" id="ARBA00023273"/>
    </source>
</evidence>
<dbReference type="InterPro" id="IPR052319">
    <property type="entry name" value="Centriolar_ciliogenesis_assoc"/>
</dbReference>
<feature type="compositionally biased region" description="Basic and acidic residues" evidence="8">
    <location>
        <begin position="473"/>
        <end position="499"/>
    </location>
</feature>
<keyword evidence="5" id="KW-0970">Cilium biogenesis/degradation</keyword>
<gene>
    <name evidence="10" type="ORF">JTE90_026393</name>
</gene>
<feature type="compositionally biased region" description="Low complexity" evidence="8">
    <location>
        <begin position="538"/>
        <end position="582"/>
    </location>
</feature>
<feature type="domain" description="Centriolar and ciliogenesis-associated protein HYLS1 C-terminal" evidence="9">
    <location>
        <begin position="580"/>
        <end position="625"/>
    </location>
</feature>
<sequence length="628" mass="70961">MASDESQFCTDEELLQELKKLGYNDVSAEAFLMVKKDLFELMMQEKKIPINWQKYHELTSYKNLKYPDQSRDVKQPTAAFLPGRSPTFVVDPDKTNPVNRSPITLPDMRQNSTENDLKKRTPSQNLLVGEESKNSLPTNSRISGSSPSRCQKQSRNYKPKEITQFQSSSTEKQPENYSLPSNSRVMNASLKKLDYISKGKTQNPKLFVEENAENINLPPCSVSNTSLQKFNARKPQRQEPLIEEYQKNINLPSSSPVSNVSPQKFSFKKPQRQKPLMEDSGNINLPPSSSVSNTSIQNVSVRKSQRQEPLIEEYPENTNLLSNTSVPSLNGNKYEDYKVKGAIQNKYCPEKIEKENRVSYSSSNEDYKVKGAIQNKYCPEKIEKENRVSYSSSNEDYKVKGAIQNKYCPEKIEKENRVSYSSSHELNRKKCENSNIPSQSSISEEDQDITDATSNTSKSNESGGTSMSNISFDEYRERLKTFKAGRESRSLGSPEKKDSSSVSLEGNKIKRKVLRHKNGKPVVTEEYIEIPSIFSTTSSNNSNTSFSSNSSGSLSAASPGTSDTPRSTDSLSSTRSVASRSTAGKKKSDPVAMYHYYKKFWNEHKPPGEKSHGKLRWAVRDRMLEYSL</sequence>
<reference evidence="10 11" key="1">
    <citation type="journal article" date="2022" name="Nat. Ecol. Evol.">
        <title>A masculinizing supergene underlies an exaggerated male reproductive morph in a spider.</title>
        <authorList>
            <person name="Hendrickx F."/>
            <person name="De Corte Z."/>
            <person name="Sonet G."/>
            <person name="Van Belleghem S.M."/>
            <person name="Kostlbacher S."/>
            <person name="Vangestel C."/>
        </authorList>
    </citation>
    <scope>NUCLEOTIDE SEQUENCE [LARGE SCALE GENOMIC DNA]</scope>
    <source>
        <strain evidence="10">W744_W776</strain>
    </source>
</reference>
<dbReference type="PANTHER" id="PTHR34174">
    <property type="entry name" value="HYDROLETHALUS SYNDROME PROTEIN 1"/>
    <property type="match status" value="1"/>
</dbReference>
<evidence type="ECO:0000256" key="5">
    <source>
        <dbReference type="ARBA" id="ARBA00022794"/>
    </source>
</evidence>
<organism evidence="10 11">
    <name type="scientific">Oedothorax gibbosus</name>
    <dbReference type="NCBI Taxonomy" id="931172"/>
    <lineage>
        <taxon>Eukaryota</taxon>
        <taxon>Metazoa</taxon>
        <taxon>Ecdysozoa</taxon>
        <taxon>Arthropoda</taxon>
        <taxon>Chelicerata</taxon>
        <taxon>Arachnida</taxon>
        <taxon>Araneae</taxon>
        <taxon>Araneomorphae</taxon>
        <taxon>Entelegynae</taxon>
        <taxon>Araneoidea</taxon>
        <taxon>Linyphiidae</taxon>
        <taxon>Erigoninae</taxon>
        <taxon>Oedothorax</taxon>
    </lineage>
</organism>
<keyword evidence="4" id="KW-0963">Cytoplasm</keyword>
<dbReference type="InterPro" id="IPR027918">
    <property type="entry name" value="HYLS1_C_dom"/>
</dbReference>
<feature type="region of interest" description="Disordered" evidence="8">
    <location>
        <begin position="249"/>
        <end position="307"/>
    </location>
</feature>
<protein>
    <recommendedName>
        <fullName evidence="9">Centriolar and ciliogenesis-associated protein HYLS1 C-terminal domain-containing protein</fullName>
    </recommendedName>
</protein>
<dbReference type="GO" id="GO:0060271">
    <property type="term" value="P:cilium assembly"/>
    <property type="evidence" value="ECO:0007669"/>
    <property type="project" value="TreeGrafter"/>
</dbReference>
<comment type="subcellular location">
    <subcellularLocation>
        <location evidence="2">Cell projection</location>
        <location evidence="2">Cilium</location>
    </subcellularLocation>
    <subcellularLocation>
        <location evidence="1">Cytoplasm</location>
        <location evidence="1">Cytoskeleton</location>
        <location evidence="1">Microtubule organizing center</location>
        <location evidence="1">Centrosome</location>
        <location evidence="1">Centriole</location>
    </subcellularLocation>
</comment>
<evidence type="ECO:0000256" key="3">
    <source>
        <dbReference type="ARBA" id="ARBA00010091"/>
    </source>
</evidence>
<keyword evidence="6" id="KW-0206">Cytoskeleton</keyword>
<dbReference type="GO" id="GO:0097730">
    <property type="term" value="C:non-motile cilium"/>
    <property type="evidence" value="ECO:0007669"/>
    <property type="project" value="TreeGrafter"/>
</dbReference>
<dbReference type="Proteomes" id="UP000827092">
    <property type="component" value="Unassembled WGS sequence"/>
</dbReference>
<dbReference type="Pfam" id="PF15311">
    <property type="entry name" value="HYLS1_C"/>
    <property type="match status" value="1"/>
</dbReference>
<proteinExistence type="inferred from homology"/>
<dbReference type="EMBL" id="JAFNEN010000099">
    <property type="protein sequence ID" value="KAG8194748.1"/>
    <property type="molecule type" value="Genomic_DNA"/>
</dbReference>
<feature type="compositionally biased region" description="Polar residues" evidence="8">
    <location>
        <begin position="450"/>
        <end position="471"/>
    </location>
</feature>
<comment type="caution">
    <text evidence="10">The sequence shown here is derived from an EMBL/GenBank/DDBJ whole genome shotgun (WGS) entry which is preliminary data.</text>
</comment>
<dbReference type="PANTHER" id="PTHR34174:SF1">
    <property type="entry name" value="CENTRIOLAR AND CILIOGENESIS-ASSOCIATED PROTEIN HYLS1"/>
    <property type="match status" value="1"/>
</dbReference>
<evidence type="ECO:0000256" key="6">
    <source>
        <dbReference type="ARBA" id="ARBA00023212"/>
    </source>
</evidence>
<feature type="region of interest" description="Disordered" evidence="8">
    <location>
        <begin position="77"/>
        <end position="183"/>
    </location>
</feature>
<evidence type="ECO:0000256" key="4">
    <source>
        <dbReference type="ARBA" id="ARBA00022490"/>
    </source>
</evidence>
<keyword evidence="11" id="KW-1185">Reference proteome</keyword>
<feature type="compositionally biased region" description="Polar residues" evidence="8">
    <location>
        <begin position="433"/>
        <end position="442"/>
    </location>
</feature>
<feature type="compositionally biased region" description="Polar residues" evidence="8">
    <location>
        <begin position="163"/>
        <end position="183"/>
    </location>
</feature>
<evidence type="ECO:0000313" key="10">
    <source>
        <dbReference type="EMBL" id="KAG8194748.1"/>
    </source>
</evidence>
<dbReference type="GO" id="GO:0005814">
    <property type="term" value="C:centriole"/>
    <property type="evidence" value="ECO:0007669"/>
    <property type="project" value="UniProtKB-SubCell"/>
</dbReference>
<evidence type="ECO:0000256" key="8">
    <source>
        <dbReference type="SAM" id="MobiDB-lite"/>
    </source>
</evidence>
<evidence type="ECO:0000256" key="2">
    <source>
        <dbReference type="ARBA" id="ARBA00004138"/>
    </source>
</evidence>
<feature type="region of interest" description="Disordered" evidence="8">
    <location>
        <begin position="416"/>
        <end position="504"/>
    </location>
</feature>
<name>A0AAV6VGM6_9ARAC</name>
<comment type="similarity">
    <text evidence="3">Belongs to the HYLS1 family.</text>
</comment>
<keyword evidence="7" id="KW-0966">Cell projection</keyword>
<evidence type="ECO:0000313" key="11">
    <source>
        <dbReference type="Proteomes" id="UP000827092"/>
    </source>
</evidence>
<feature type="compositionally biased region" description="Polar residues" evidence="8">
    <location>
        <begin position="281"/>
        <end position="302"/>
    </location>
</feature>